<reference evidence="3 4" key="1">
    <citation type="submission" date="2016-10" db="EMBL/GenBank/DDBJ databases">
        <title>Paenibacillus species isolates.</title>
        <authorList>
            <person name="Beno S.M."/>
        </authorList>
    </citation>
    <scope>NUCLEOTIDE SEQUENCE [LARGE SCALE GENOMIC DNA]</scope>
    <source>
        <strain evidence="3 4">FSL H7-0918</strain>
    </source>
</reference>
<feature type="transmembrane region" description="Helical" evidence="1">
    <location>
        <begin position="164"/>
        <end position="185"/>
    </location>
</feature>
<feature type="transmembrane region" description="Helical" evidence="1">
    <location>
        <begin position="306"/>
        <end position="324"/>
    </location>
</feature>
<dbReference type="Pfam" id="PF07885">
    <property type="entry name" value="Ion_trans_2"/>
    <property type="match status" value="1"/>
</dbReference>
<keyword evidence="1" id="KW-0812">Transmembrane</keyword>
<keyword evidence="1" id="KW-1133">Transmembrane helix</keyword>
<dbReference type="Gene3D" id="1.10.287.70">
    <property type="match status" value="1"/>
</dbReference>
<feature type="transmembrane region" description="Helical" evidence="1">
    <location>
        <begin position="67"/>
        <end position="86"/>
    </location>
</feature>
<evidence type="ECO:0000259" key="2">
    <source>
        <dbReference type="Pfam" id="PF07885"/>
    </source>
</evidence>
<evidence type="ECO:0000256" key="1">
    <source>
        <dbReference type="SAM" id="Phobius"/>
    </source>
</evidence>
<dbReference type="Proteomes" id="UP000187323">
    <property type="component" value="Unassembled WGS sequence"/>
</dbReference>
<dbReference type="InterPro" id="IPR013099">
    <property type="entry name" value="K_chnl_dom"/>
</dbReference>
<feature type="domain" description="Potassium channel" evidence="2">
    <location>
        <begin position="265"/>
        <end position="326"/>
    </location>
</feature>
<accession>A0AB36JF37</accession>
<feature type="transmembrane region" description="Helical" evidence="1">
    <location>
        <begin position="21"/>
        <end position="40"/>
    </location>
</feature>
<dbReference type="EMBL" id="MPTO01000012">
    <property type="protein sequence ID" value="OME19781.1"/>
    <property type="molecule type" value="Genomic_DNA"/>
</dbReference>
<gene>
    <name evidence="3" type="ORF">BSK47_14500</name>
</gene>
<proteinExistence type="predicted"/>
<keyword evidence="1" id="KW-0472">Membrane</keyword>
<dbReference type="SUPFAM" id="SSF81324">
    <property type="entry name" value="Voltage-gated potassium channels"/>
    <property type="match status" value="1"/>
</dbReference>
<feature type="transmembrane region" description="Helical" evidence="1">
    <location>
        <begin position="46"/>
        <end position="62"/>
    </location>
</feature>
<organism evidence="3 4">
    <name type="scientific">Paenibacillus odorifer</name>
    <dbReference type="NCBI Taxonomy" id="189426"/>
    <lineage>
        <taxon>Bacteria</taxon>
        <taxon>Bacillati</taxon>
        <taxon>Bacillota</taxon>
        <taxon>Bacilli</taxon>
        <taxon>Bacillales</taxon>
        <taxon>Paenibacillaceae</taxon>
        <taxon>Paenibacillus</taxon>
    </lineage>
</organism>
<evidence type="ECO:0000313" key="3">
    <source>
        <dbReference type="EMBL" id="OME19781.1"/>
    </source>
</evidence>
<feature type="transmembrane region" description="Helical" evidence="1">
    <location>
        <begin position="98"/>
        <end position="121"/>
    </location>
</feature>
<sequence>MNVHNSLMPRAERHKREKQKSVVYYILIEQGLIIFLPFVILPINEVIAIILLIISVLTLPFVTKSKVALLFSNLTLLVWILIFLYSVNLKNMNSDLNILLILFIILVAMLIFWVQAFVIVIKMYSLESEKYPNVDKEKWYFKLTVKIIYCINLTMDKLSLLLPLIYYAFITCLIIYIYAILYNGLNYFYELRDNEQAGYYMSSELIMNDADELGDNIYLNFGYSLEQNTSTRIPIVDIRYSKNIQSSAHYTSKQKQDIALQEFGQNTLKISLSEYMYFSTTTFFTVGYGDVQLKGRVPKLLAQSEMFVAGFFNIIFVPLILYVITEYISKRRNRDKNEVHNRK</sequence>
<comment type="caution">
    <text evidence="3">The sequence shown here is derived from an EMBL/GenBank/DDBJ whole genome shotgun (WGS) entry which is preliminary data.</text>
</comment>
<name>A0AB36JF37_9BACL</name>
<protein>
    <recommendedName>
        <fullName evidence="2">Potassium channel domain-containing protein</fullName>
    </recommendedName>
</protein>
<dbReference type="AlphaFoldDB" id="A0AB36JF37"/>
<evidence type="ECO:0000313" key="4">
    <source>
        <dbReference type="Proteomes" id="UP000187323"/>
    </source>
</evidence>